<dbReference type="RefSeq" id="WP_014452827.1">
    <property type="nucleotide sequence ID" value="NC_017096.1"/>
</dbReference>
<dbReference type="PANTHER" id="PTHR12862">
    <property type="entry name" value="BADF TYPE ATPASE DOMAIN-CONTAINING PROTEIN"/>
    <property type="match status" value="1"/>
</dbReference>
<dbReference type="Gene3D" id="3.30.420.40">
    <property type="match status" value="2"/>
</dbReference>
<proteinExistence type="predicted"/>
<dbReference type="Pfam" id="PF01869">
    <property type="entry name" value="BcrAD_BadFG"/>
    <property type="match status" value="1"/>
</dbReference>
<evidence type="ECO:0000313" key="2">
    <source>
        <dbReference type="EMBL" id="BAL80420.1"/>
    </source>
</evidence>
<dbReference type="PANTHER" id="PTHR12862:SF0">
    <property type="entry name" value="N-ACETYL-D-GLUCOSAMINE KINASE"/>
    <property type="match status" value="1"/>
</dbReference>
<protein>
    <recommendedName>
        <fullName evidence="1">ATPase BadF/BadG/BcrA/BcrD type domain-containing protein</fullName>
    </recommendedName>
</protein>
<dbReference type="OrthoDB" id="9772633at2"/>
<dbReference type="KEGG" id="cex:CSE_02940"/>
<keyword evidence="3" id="KW-1185">Reference proteome</keyword>
<sequence>MKLGIDLGGSKIRFAVVQDNTINSINFDYPANPTSSKDLSKRLYEAVSTLNILQFDLIAVGMAGGLQEGFKKIVFDALRDFSTQIFIFSDLQVVHFSFFENSDGVVVISGTGSSIFGKLANKSLFYGGLGFAISDVGSGFDIGKSYLSKGLSQMQLGKNSKETKLIEDYFKEVNVNTIIEKIYSGNVVKNIADFSAFVLKKDPQNPVVRKSSISLARETLKAIFKLGFESNVRIGLSGGVFEYSVYFRQTFLNILGKRINVELAERKMPNEVAVLEMAHLEEEHV</sequence>
<dbReference type="SUPFAM" id="SSF53067">
    <property type="entry name" value="Actin-like ATPase domain"/>
    <property type="match status" value="1"/>
</dbReference>
<gene>
    <name evidence="2" type="ordered locus">CSE_02940</name>
</gene>
<dbReference type="InterPro" id="IPR002731">
    <property type="entry name" value="ATPase_BadF"/>
</dbReference>
<dbReference type="InterPro" id="IPR043129">
    <property type="entry name" value="ATPase_NBD"/>
</dbReference>
<evidence type="ECO:0000259" key="1">
    <source>
        <dbReference type="Pfam" id="PF01869"/>
    </source>
</evidence>
<evidence type="ECO:0000313" key="3">
    <source>
        <dbReference type="Proteomes" id="UP000004793"/>
    </source>
</evidence>
<organism evidence="2 3">
    <name type="scientific">Caldisericum exile (strain DSM 21853 / NBRC 104410 / AZM16c01)</name>
    <dbReference type="NCBI Taxonomy" id="511051"/>
    <lineage>
        <taxon>Bacteria</taxon>
        <taxon>Pseudomonadati</taxon>
        <taxon>Caldisericota/Cryosericota group</taxon>
        <taxon>Caldisericota</taxon>
        <taxon>Caldisericia</taxon>
        <taxon>Caldisericales</taxon>
        <taxon>Caldisericaceae</taxon>
        <taxon>Caldisericum</taxon>
    </lineage>
</organism>
<dbReference type="GO" id="GO:0045127">
    <property type="term" value="F:N-acetylglucosamine kinase activity"/>
    <property type="evidence" value="ECO:0007669"/>
    <property type="project" value="InterPro"/>
</dbReference>
<name>A0A7U6JFP8_CALEA</name>
<dbReference type="AlphaFoldDB" id="A0A7U6JFP8"/>
<dbReference type="Proteomes" id="UP000004793">
    <property type="component" value="Chromosome"/>
</dbReference>
<dbReference type="EMBL" id="AP012051">
    <property type="protein sequence ID" value="BAL80420.1"/>
    <property type="molecule type" value="Genomic_DNA"/>
</dbReference>
<feature type="domain" description="ATPase BadF/BadG/BcrA/BcrD type" evidence="1">
    <location>
        <begin position="3"/>
        <end position="248"/>
    </location>
</feature>
<accession>A0A7U6JFP8</accession>
<reference evidence="2 3" key="1">
    <citation type="submission" date="2011-01" db="EMBL/GenBank/DDBJ databases">
        <title>Whole genome sequence of Caldisericum exile AZM16c01.</title>
        <authorList>
            <person name="Narita-Yamada S."/>
            <person name="Kawakoshi A."/>
            <person name="Nakamura S."/>
            <person name="Sasagawa M."/>
            <person name="Fukada J."/>
            <person name="Sekine M."/>
            <person name="Kato Y."/>
            <person name="Fukai R."/>
            <person name="Sasaki K."/>
            <person name="Hanamaki A."/>
            <person name="Narita H."/>
            <person name="Konno Y."/>
            <person name="Mori K."/>
            <person name="Yamazaki S."/>
            <person name="Suzuki K."/>
            <person name="Fujita N."/>
        </authorList>
    </citation>
    <scope>NUCLEOTIDE SEQUENCE [LARGE SCALE GENOMIC DNA]</scope>
    <source>
        <strain evidence="3">DSM 21853 / NBRC 104410 / AZM16c01</strain>
    </source>
</reference>
<dbReference type="InterPro" id="IPR039758">
    <property type="entry name" value="NAGK-like"/>
</dbReference>